<dbReference type="EC" id="2.7.2.8" evidence="9"/>
<dbReference type="PANTHER" id="PTHR23342">
    <property type="entry name" value="N-ACETYLGLUTAMATE SYNTHASE"/>
    <property type="match status" value="1"/>
</dbReference>
<dbReference type="PIRSF" id="PIRSF000728">
    <property type="entry name" value="NAGK"/>
    <property type="match status" value="1"/>
</dbReference>
<dbReference type="InterPro" id="IPR004662">
    <property type="entry name" value="AcgluKinase_fam"/>
</dbReference>
<evidence type="ECO:0000256" key="2">
    <source>
        <dbReference type="ARBA" id="ARBA00022571"/>
    </source>
</evidence>
<dbReference type="GO" id="GO:0042450">
    <property type="term" value="P:L-arginine biosynthetic process via ornithine"/>
    <property type="evidence" value="ECO:0007669"/>
    <property type="project" value="UniProtKB-UniRule"/>
</dbReference>
<keyword evidence="5 9" id="KW-0547">Nucleotide-binding</keyword>
<dbReference type="Gene3D" id="3.40.1160.10">
    <property type="entry name" value="Acetylglutamate kinase-like"/>
    <property type="match status" value="1"/>
</dbReference>
<dbReference type="GO" id="GO:0003991">
    <property type="term" value="F:acetylglutamate kinase activity"/>
    <property type="evidence" value="ECO:0007669"/>
    <property type="project" value="UniProtKB-UniRule"/>
</dbReference>
<comment type="pathway">
    <text evidence="1 9">Amino-acid biosynthesis; L-arginine biosynthesis; N(2)-acetyl-L-ornithine from L-glutamate: step 2/4.</text>
</comment>
<evidence type="ECO:0000313" key="12">
    <source>
        <dbReference type="Proteomes" id="UP000321513"/>
    </source>
</evidence>
<evidence type="ECO:0000256" key="9">
    <source>
        <dbReference type="HAMAP-Rule" id="MF_00082"/>
    </source>
</evidence>
<reference evidence="11 12" key="1">
    <citation type="submission" date="2019-07" db="EMBL/GenBank/DDBJ databases">
        <title>Whole genome shotgun sequence of Segetibacter aerophilus NBRC 106135.</title>
        <authorList>
            <person name="Hosoyama A."/>
            <person name="Uohara A."/>
            <person name="Ohji S."/>
            <person name="Ichikawa N."/>
        </authorList>
    </citation>
    <scope>NUCLEOTIDE SEQUENCE [LARGE SCALE GENOMIC DNA]</scope>
    <source>
        <strain evidence="11 12">NBRC 106135</strain>
    </source>
</reference>
<feature type="site" description="Transition state stabilizer" evidence="9">
    <location>
        <position position="225"/>
    </location>
</feature>
<feature type="site" description="Transition state stabilizer" evidence="9">
    <location>
        <position position="8"/>
    </location>
</feature>
<dbReference type="AlphaFoldDB" id="A0A512BCN4"/>
<evidence type="ECO:0000256" key="8">
    <source>
        <dbReference type="ARBA" id="ARBA00048141"/>
    </source>
</evidence>
<dbReference type="GO" id="GO:0005737">
    <property type="term" value="C:cytoplasm"/>
    <property type="evidence" value="ECO:0007669"/>
    <property type="project" value="UniProtKB-SubCell"/>
</dbReference>
<feature type="binding site" evidence="9">
    <location>
        <begin position="40"/>
        <end position="41"/>
    </location>
    <ligand>
        <name>substrate</name>
    </ligand>
</feature>
<keyword evidence="7 9" id="KW-0067">ATP-binding</keyword>
<proteinExistence type="inferred from homology"/>
<feature type="domain" description="Aspartate/glutamate/uridylate kinase" evidence="10">
    <location>
        <begin position="4"/>
        <end position="243"/>
    </location>
</feature>
<dbReference type="InterPro" id="IPR001048">
    <property type="entry name" value="Asp/Glu/Uridylate_kinase"/>
</dbReference>
<comment type="caution">
    <text evidence="11">The sequence shown here is derived from an EMBL/GenBank/DDBJ whole genome shotgun (WGS) entry which is preliminary data.</text>
</comment>
<gene>
    <name evidence="9 11" type="primary">argB</name>
    <name evidence="11" type="ORF">SAE01_21800</name>
</gene>
<dbReference type="Pfam" id="PF00696">
    <property type="entry name" value="AA_kinase"/>
    <property type="match status" value="1"/>
</dbReference>
<evidence type="ECO:0000256" key="3">
    <source>
        <dbReference type="ARBA" id="ARBA00022605"/>
    </source>
</evidence>
<sequence>MQELFVIKIGGNVIDSEAGLQSFLKDFAAIEGNKILIHGGGKIATKMGEQLGIESKYINGRRVTDDATIDLVTMVYGGLVNKKIVAQLQSLGCNAIGLTGADGNIIPATKRPVKEVDFGWVGDVESSKLKVESLKLLLDSGLVPAFAPLTHDGQGHILNTNADTVASSLAVALSYMYDVRLIYCFEKKGVLENVDDDESVIKIINKKTYQQLLSEQKLFAGILPKIDNAFAAIDAGVKEVLVGDANDLIQNTTGKTSGTLFIN</sequence>
<evidence type="ECO:0000256" key="1">
    <source>
        <dbReference type="ARBA" id="ARBA00004828"/>
    </source>
</evidence>
<name>A0A512BCN4_9BACT</name>
<dbReference type="EMBL" id="BJYT01000007">
    <property type="protein sequence ID" value="GEO09684.1"/>
    <property type="molecule type" value="Genomic_DNA"/>
</dbReference>
<dbReference type="HAMAP" id="MF_00082">
    <property type="entry name" value="ArgB"/>
    <property type="match status" value="1"/>
</dbReference>
<organism evidence="11 12">
    <name type="scientific">Segetibacter aerophilus</name>
    <dbReference type="NCBI Taxonomy" id="670293"/>
    <lineage>
        <taxon>Bacteria</taxon>
        <taxon>Pseudomonadati</taxon>
        <taxon>Bacteroidota</taxon>
        <taxon>Chitinophagia</taxon>
        <taxon>Chitinophagales</taxon>
        <taxon>Chitinophagaceae</taxon>
        <taxon>Segetibacter</taxon>
    </lineage>
</organism>
<feature type="binding site" evidence="9">
    <location>
        <position position="159"/>
    </location>
    <ligand>
        <name>substrate</name>
    </ligand>
</feature>
<evidence type="ECO:0000259" key="10">
    <source>
        <dbReference type="Pfam" id="PF00696"/>
    </source>
</evidence>
<accession>A0A512BCN4</accession>
<dbReference type="InterPro" id="IPR036393">
    <property type="entry name" value="AceGlu_kinase-like_sf"/>
</dbReference>
<dbReference type="GO" id="GO:0005524">
    <property type="term" value="F:ATP binding"/>
    <property type="evidence" value="ECO:0007669"/>
    <property type="project" value="UniProtKB-UniRule"/>
</dbReference>
<keyword evidence="9" id="KW-0963">Cytoplasm</keyword>
<keyword evidence="3 9" id="KW-0028">Amino-acid biosynthesis</keyword>
<dbReference type="RefSeq" id="WP_147203801.1">
    <property type="nucleotide sequence ID" value="NZ_BJYT01000007.1"/>
</dbReference>
<keyword evidence="2 9" id="KW-0055">Arginine biosynthesis</keyword>
<dbReference type="SUPFAM" id="SSF53633">
    <property type="entry name" value="Carbamate kinase-like"/>
    <property type="match status" value="1"/>
</dbReference>
<evidence type="ECO:0000256" key="4">
    <source>
        <dbReference type="ARBA" id="ARBA00022679"/>
    </source>
</evidence>
<comment type="subcellular location">
    <subcellularLocation>
        <location evidence="9">Cytoplasm</location>
    </subcellularLocation>
</comment>
<comment type="catalytic activity">
    <reaction evidence="8 9">
        <text>N-acetyl-L-glutamate + ATP = N-acetyl-L-glutamyl 5-phosphate + ADP</text>
        <dbReference type="Rhea" id="RHEA:14629"/>
        <dbReference type="ChEBI" id="CHEBI:30616"/>
        <dbReference type="ChEBI" id="CHEBI:44337"/>
        <dbReference type="ChEBI" id="CHEBI:57936"/>
        <dbReference type="ChEBI" id="CHEBI:456216"/>
        <dbReference type="EC" id="2.7.2.8"/>
    </reaction>
</comment>
<evidence type="ECO:0000256" key="7">
    <source>
        <dbReference type="ARBA" id="ARBA00022840"/>
    </source>
</evidence>
<dbReference type="NCBIfam" id="TIGR00761">
    <property type="entry name" value="argB"/>
    <property type="match status" value="1"/>
</dbReference>
<evidence type="ECO:0000256" key="5">
    <source>
        <dbReference type="ARBA" id="ARBA00022741"/>
    </source>
</evidence>
<dbReference type="Proteomes" id="UP000321513">
    <property type="component" value="Unassembled WGS sequence"/>
</dbReference>
<dbReference type="PANTHER" id="PTHR23342:SF0">
    <property type="entry name" value="N-ACETYLGLUTAMATE SYNTHASE, MITOCHONDRIAL"/>
    <property type="match status" value="1"/>
</dbReference>
<comment type="similarity">
    <text evidence="9">Belongs to the acetylglutamate kinase family. ArgB subfamily.</text>
</comment>
<keyword evidence="4 9" id="KW-0808">Transferase</keyword>
<evidence type="ECO:0000313" key="11">
    <source>
        <dbReference type="EMBL" id="GEO09684.1"/>
    </source>
</evidence>
<keyword evidence="6 9" id="KW-0418">Kinase</keyword>
<keyword evidence="12" id="KW-1185">Reference proteome</keyword>
<dbReference type="OrthoDB" id="9803155at2"/>
<dbReference type="InterPro" id="IPR037528">
    <property type="entry name" value="ArgB"/>
</dbReference>
<protein>
    <recommendedName>
        <fullName evidence="9">Acetylglutamate kinase</fullName>
        <ecNumber evidence="9">2.7.2.8</ecNumber>
    </recommendedName>
    <alternativeName>
        <fullName evidence="9">N-acetyl-L-glutamate 5-phosphotransferase</fullName>
    </alternativeName>
    <alternativeName>
        <fullName evidence="9">NAG kinase</fullName>
        <shortName evidence="9">NAGK</shortName>
    </alternativeName>
</protein>
<dbReference type="UniPathway" id="UPA00068">
    <property type="reaction ID" value="UER00107"/>
</dbReference>
<dbReference type="CDD" id="cd04238">
    <property type="entry name" value="AAK_NAGK-like"/>
    <property type="match status" value="1"/>
</dbReference>
<evidence type="ECO:0000256" key="6">
    <source>
        <dbReference type="ARBA" id="ARBA00022777"/>
    </source>
</evidence>
<comment type="function">
    <text evidence="9">Catalyzes the ATP-dependent phosphorylation of N-acetyl-L-glutamate.</text>
</comment>
<feature type="binding site" evidence="9">
    <location>
        <position position="62"/>
    </location>
    <ligand>
        <name>substrate</name>
    </ligand>
</feature>